<dbReference type="STRING" id="411490.ANACAC_02483"/>
<dbReference type="HOGENOM" id="CLU_3303731_0_0_9"/>
<comment type="caution">
    <text evidence="1">The sequence shown here is derived from an EMBL/GenBank/DDBJ whole genome shotgun (WGS) entry which is preliminary data.</text>
</comment>
<sequence>MHFDTFKYIMNLYESEYLNDKNPFFTKGKSICRKPRYLQ</sequence>
<keyword evidence="2" id="KW-1185">Reference proteome</keyword>
<name>B0MFE8_ANACD</name>
<evidence type="ECO:0000313" key="1">
    <source>
        <dbReference type="EMBL" id="EDR97253.1"/>
    </source>
</evidence>
<reference evidence="1" key="2">
    <citation type="submission" date="2013-11" db="EMBL/GenBank/DDBJ databases">
        <title>Draft genome sequence of Anaerostipes caccae (DSM 14662).</title>
        <authorList>
            <person name="Sudarsanam P."/>
            <person name="Ley R."/>
            <person name="Guruge J."/>
            <person name="Turnbaugh P.J."/>
            <person name="Mahowald M."/>
            <person name="Liep D."/>
            <person name="Gordon J."/>
        </authorList>
    </citation>
    <scope>NUCLEOTIDE SEQUENCE</scope>
    <source>
        <strain evidence="1">DSM 14662</strain>
    </source>
</reference>
<proteinExistence type="predicted"/>
<dbReference type="Proteomes" id="UP000004935">
    <property type="component" value="Unassembled WGS sequence"/>
</dbReference>
<organism evidence="1 2">
    <name type="scientific">Anaerostipes caccae (strain DSM 14662 / CCUG 47493 / JCM 13470 / NCIMB 13811 / L1-92)</name>
    <dbReference type="NCBI Taxonomy" id="411490"/>
    <lineage>
        <taxon>Bacteria</taxon>
        <taxon>Bacillati</taxon>
        <taxon>Bacillota</taxon>
        <taxon>Clostridia</taxon>
        <taxon>Lachnospirales</taxon>
        <taxon>Lachnospiraceae</taxon>
        <taxon>Anaerostipes</taxon>
    </lineage>
</organism>
<dbReference type="AlphaFoldDB" id="B0MFE8"/>
<reference evidence="1" key="1">
    <citation type="submission" date="2007-11" db="EMBL/GenBank/DDBJ databases">
        <authorList>
            <person name="Fulton L."/>
            <person name="Clifton S."/>
            <person name="Fulton B."/>
            <person name="Xu J."/>
            <person name="Minx P."/>
            <person name="Pepin K.H."/>
            <person name="Johnson M."/>
            <person name="Thiruvilangam P."/>
            <person name="Bhonagiri V."/>
            <person name="Nash W.E."/>
            <person name="Mardis E.R."/>
            <person name="Wilson R.K."/>
        </authorList>
    </citation>
    <scope>NUCLEOTIDE SEQUENCE [LARGE SCALE GENOMIC DNA]</scope>
    <source>
        <strain evidence="1">DSM 14662</strain>
    </source>
</reference>
<gene>
    <name evidence="1" type="ORF">ANACAC_02483</name>
</gene>
<protein>
    <submittedName>
        <fullName evidence="1">Uncharacterized protein</fullName>
    </submittedName>
</protein>
<evidence type="ECO:0000313" key="2">
    <source>
        <dbReference type="Proteomes" id="UP000004935"/>
    </source>
</evidence>
<accession>B0MFE8</accession>
<dbReference type="EMBL" id="ABAX03000014">
    <property type="protein sequence ID" value="EDR97253.1"/>
    <property type="molecule type" value="Genomic_DNA"/>
</dbReference>